<protein>
    <submittedName>
        <fullName evidence="1">Uncharacterized protein</fullName>
    </submittedName>
</protein>
<name>A0A1Q2CSJ5_9ACTN</name>
<gene>
    <name evidence="1" type="ORF">BW730_17245</name>
</gene>
<reference evidence="2" key="1">
    <citation type="submission" date="2017-02" db="EMBL/GenBank/DDBJ databases">
        <title>Tessaracoccus aquaemaris sp. nov., isolated from the intestine of a Korean rockfish, Sebastes schlegelii, in a marine aquaculture pond.</title>
        <authorList>
            <person name="Tak E.J."/>
            <person name="Bae J.-W."/>
        </authorList>
    </citation>
    <scope>NUCLEOTIDE SEQUENCE [LARGE SCALE GENOMIC DNA]</scope>
    <source>
        <strain evidence="2">NSG39</strain>
    </source>
</reference>
<dbReference type="EMBL" id="CP019606">
    <property type="protein sequence ID" value="AQP48980.1"/>
    <property type="molecule type" value="Genomic_DNA"/>
</dbReference>
<dbReference type="OrthoDB" id="262508at2"/>
<evidence type="ECO:0000313" key="2">
    <source>
        <dbReference type="Proteomes" id="UP000188145"/>
    </source>
</evidence>
<sequence>MTDLNPSEVVAWASALRTAALVGTGRRASAGAPSGFGTPPEDGETFLDQAALFDVMSRAGARPVACVATTQAPPETRAYPPAEASRVLSLILRQPPLKGELRDELILTWLRVCGAHNLVVRPEALPELFEFARPKVKARQLLSDCWGERGRWFAANFDPKLLKVTVDSDEALGDTVAPGQIDDLVREWPTLDTPAAAIQLRRLRATDPDRGRELLSAHWSKLPAKARAEHLETLAATLSLGDEDLLESALEDRAKSVREVAVAMLAGLGGSRFRARMGERLAPLITVEKKLLRPTRIRLALPQGVDEAGTRDGLPAPDPSDANQPTAWLGAMIEAAPLDVWVKASGLKPRDIVEAFDSNSSDAHHFSEAIANSGDAEWADAIAPTTTNPRVVAVMSPAKREGWLLEHSAKTSESPHLFVSAIKATPQPWSREVSEAIVRRLGGAEDGDYFLYAFDAHLIAGLGPQSLAQARELLARPVKDPDKLAQARAKLLTIMQFQTFNQTIRDAFASAEEAQ</sequence>
<dbReference type="RefSeq" id="WP_077687334.1">
    <property type="nucleotide sequence ID" value="NZ_CP019606.1"/>
</dbReference>
<organism evidence="1 2">
    <name type="scientific">Tessaracoccus aquimaris</name>
    <dbReference type="NCBI Taxonomy" id="1332264"/>
    <lineage>
        <taxon>Bacteria</taxon>
        <taxon>Bacillati</taxon>
        <taxon>Actinomycetota</taxon>
        <taxon>Actinomycetes</taxon>
        <taxon>Propionibacteriales</taxon>
        <taxon>Propionibacteriaceae</taxon>
        <taxon>Tessaracoccus</taxon>
    </lineage>
</organism>
<dbReference type="KEGG" id="tes:BW730_17245"/>
<dbReference type="AlphaFoldDB" id="A0A1Q2CSJ5"/>
<keyword evidence="2" id="KW-1185">Reference proteome</keyword>
<accession>A0A1Q2CSJ5</accession>
<dbReference type="InterPro" id="IPR043746">
    <property type="entry name" value="DUF5691"/>
</dbReference>
<evidence type="ECO:0000313" key="1">
    <source>
        <dbReference type="EMBL" id="AQP48980.1"/>
    </source>
</evidence>
<dbReference type="Proteomes" id="UP000188145">
    <property type="component" value="Chromosome"/>
</dbReference>
<dbReference type="STRING" id="1332264.BW730_17245"/>
<proteinExistence type="predicted"/>
<dbReference type="Pfam" id="PF18944">
    <property type="entry name" value="DUF5691"/>
    <property type="match status" value="1"/>
</dbReference>